<name>A0A178ZUR4_9EURO</name>
<organism evidence="2 3">
    <name type="scientific">Fonsecaea erecta</name>
    <dbReference type="NCBI Taxonomy" id="1367422"/>
    <lineage>
        <taxon>Eukaryota</taxon>
        <taxon>Fungi</taxon>
        <taxon>Dikarya</taxon>
        <taxon>Ascomycota</taxon>
        <taxon>Pezizomycotina</taxon>
        <taxon>Eurotiomycetes</taxon>
        <taxon>Chaetothyriomycetidae</taxon>
        <taxon>Chaetothyriales</taxon>
        <taxon>Herpotrichiellaceae</taxon>
        <taxon>Fonsecaea</taxon>
    </lineage>
</organism>
<dbReference type="AlphaFoldDB" id="A0A178ZUR4"/>
<dbReference type="Proteomes" id="UP000078343">
    <property type="component" value="Unassembled WGS sequence"/>
</dbReference>
<dbReference type="RefSeq" id="XP_018696877.1">
    <property type="nucleotide sequence ID" value="XM_018834253.1"/>
</dbReference>
<evidence type="ECO:0000313" key="2">
    <source>
        <dbReference type="EMBL" id="OAP63510.1"/>
    </source>
</evidence>
<evidence type="ECO:0000313" key="3">
    <source>
        <dbReference type="Proteomes" id="UP000078343"/>
    </source>
</evidence>
<sequence length="182" mass="19643">MTDHQASMGDCDKEDPMQSLAAKDGSDSEEWSRACSRQASVEPSDADAGNTEQPVRHNRNNNSNDSSGSDGSERSGVDTQPNLADVYERDCRLTLCFPARMATPPFHRQGSGGGSQASLSFGTQAGDGPGFDEPQQPNGPEEQTEPRDTSNNRRQEEPQAKAPAKRKGGSSQSSKRSTRRRT</sequence>
<feature type="region of interest" description="Disordered" evidence="1">
    <location>
        <begin position="102"/>
        <end position="182"/>
    </location>
</feature>
<dbReference type="EMBL" id="LVYI01000002">
    <property type="protein sequence ID" value="OAP63510.1"/>
    <property type="molecule type" value="Genomic_DNA"/>
</dbReference>
<comment type="caution">
    <text evidence="2">The sequence shown here is derived from an EMBL/GenBank/DDBJ whole genome shotgun (WGS) entry which is preliminary data.</text>
</comment>
<accession>A0A178ZUR4</accession>
<evidence type="ECO:0000256" key="1">
    <source>
        <dbReference type="SAM" id="MobiDB-lite"/>
    </source>
</evidence>
<gene>
    <name evidence="2" type="ORF">AYL99_02737</name>
</gene>
<dbReference type="GeneID" id="30006907"/>
<protein>
    <submittedName>
        <fullName evidence="2">Uncharacterized protein</fullName>
    </submittedName>
</protein>
<reference evidence="2 3" key="1">
    <citation type="submission" date="2016-04" db="EMBL/GenBank/DDBJ databases">
        <title>Draft genome of Fonsecaea erecta CBS 125763.</title>
        <authorList>
            <person name="Weiss V.A."/>
            <person name="Vicente V.A."/>
            <person name="Raittz R.T."/>
            <person name="Moreno L.F."/>
            <person name="De Souza E.M."/>
            <person name="Pedrosa F.O."/>
            <person name="Steffens M.B."/>
            <person name="Faoro H."/>
            <person name="Tadra-Sfeir M.Z."/>
            <person name="Najafzadeh M.J."/>
            <person name="Felipe M.S."/>
            <person name="Teixeira M."/>
            <person name="Sun J."/>
            <person name="Xi L."/>
            <person name="Gomes R."/>
            <person name="De Azevedo C.M."/>
            <person name="Salgado C.G."/>
            <person name="Da Silva M.B."/>
            <person name="Nascimento M.F."/>
            <person name="Queiroz-Telles F."/>
            <person name="Attili D.S."/>
            <person name="Gorbushina A."/>
        </authorList>
    </citation>
    <scope>NUCLEOTIDE SEQUENCE [LARGE SCALE GENOMIC DNA]</scope>
    <source>
        <strain evidence="2 3">CBS 125763</strain>
    </source>
</reference>
<feature type="compositionally biased region" description="Basic and acidic residues" evidence="1">
    <location>
        <begin position="144"/>
        <end position="159"/>
    </location>
</feature>
<feature type="compositionally biased region" description="Low complexity" evidence="1">
    <location>
        <begin position="60"/>
        <end position="70"/>
    </location>
</feature>
<keyword evidence="3" id="KW-1185">Reference proteome</keyword>
<proteinExistence type="predicted"/>
<feature type="region of interest" description="Disordered" evidence="1">
    <location>
        <begin position="1"/>
        <end position="85"/>
    </location>
</feature>